<feature type="transmembrane region" description="Helical" evidence="6">
    <location>
        <begin position="533"/>
        <end position="558"/>
    </location>
</feature>
<feature type="transmembrane region" description="Helical" evidence="6">
    <location>
        <begin position="564"/>
        <end position="585"/>
    </location>
</feature>
<feature type="transmembrane region" description="Helical" evidence="6">
    <location>
        <begin position="630"/>
        <end position="655"/>
    </location>
</feature>
<feature type="transmembrane region" description="Helical" evidence="6">
    <location>
        <begin position="55"/>
        <end position="77"/>
    </location>
</feature>
<comment type="subcellular location">
    <subcellularLocation>
        <location evidence="1">Membrane</location>
        <topology evidence="1">Multi-pass membrane protein</topology>
    </subcellularLocation>
</comment>
<dbReference type="Proteomes" id="UP001055104">
    <property type="component" value="Unassembled WGS sequence"/>
</dbReference>
<protein>
    <submittedName>
        <fullName evidence="9">Cytochrome c biogenesis protein</fullName>
    </submittedName>
</protein>
<dbReference type="InterPro" id="IPR045062">
    <property type="entry name" value="Cyt_c_biogenesis_CcsA/CcmC"/>
</dbReference>
<proteinExistence type="predicted"/>
<gene>
    <name evidence="9" type="ORF">CE91St7_32240</name>
</gene>
<keyword evidence="3" id="KW-0201">Cytochrome c-type biogenesis</keyword>
<dbReference type="AlphaFoldDB" id="A0AA37KGS0"/>
<feature type="transmembrane region" description="Helical" evidence="6">
    <location>
        <begin position="89"/>
        <end position="108"/>
    </location>
</feature>
<keyword evidence="5 6" id="KW-0472">Membrane</keyword>
<dbReference type="EMBL" id="BQOB01000001">
    <property type="protein sequence ID" value="GKH82340.1"/>
    <property type="molecule type" value="Genomic_DNA"/>
</dbReference>
<feature type="transmembrane region" description="Helical" evidence="6">
    <location>
        <begin position="710"/>
        <end position="728"/>
    </location>
</feature>
<comment type="caution">
    <text evidence="9">The sequence shown here is derived from an EMBL/GenBank/DDBJ whole genome shotgun (WGS) entry which is preliminary data.</text>
</comment>
<evidence type="ECO:0000256" key="6">
    <source>
        <dbReference type="SAM" id="Phobius"/>
    </source>
</evidence>
<evidence type="ECO:0000256" key="2">
    <source>
        <dbReference type="ARBA" id="ARBA00022692"/>
    </source>
</evidence>
<reference evidence="9" key="1">
    <citation type="submission" date="2022-01" db="EMBL/GenBank/DDBJ databases">
        <title>Novel bile acid biosynthetic pathways are enriched in the microbiome of centenarians.</title>
        <authorList>
            <person name="Sato Y."/>
            <person name="Atarashi K."/>
            <person name="Plichta R.D."/>
            <person name="Arai Y."/>
            <person name="Sasajima S."/>
            <person name="Kearney M.S."/>
            <person name="Suda W."/>
            <person name="Takeshita K."/>
            <person name="Sasaki T."/>
            <person name="Okamoto S."/>
            <person name="Skelly N.A."/>
            <person name="Okamura Y."/>
            <person name="Vlamakis H."/>
            <person name="Li Y."/>
            <person name="Tanoue T."/>
            <person name="Takei H."/>
            <person name="Nittono H."/>
            <person name="Narushima S."/>
            <person name="Irie J."/>
            <person name="Itoh H."/>
            <person name="Moriya K."/>
            <person name="Sugiura Y."/>
            <person name="Suematsu M."/>
            <person name="Moritoki N."/>
            <person name="Shibata S."/>
            <person name="Littman R.D."/>
            <person name="Fischbach A.M."/>
            <person name="Uwamino Y."/>
            <person name="Inoue T."/>
            <person name="Honda A."/>
            <person name="Hattori M."/>
            <person name="Murai T."/>
            <person name="Xavier J.R."/>
            <person name="Hirose N."/>
            <person name="Honda K."/>
        </authorList>
    </citation>
    <scope>NUCLEOTIDE SEQUENCE</scope>
    <source>
        <strain evidence="9">CE91-St7</strain>
    </source>
</reference>
<dbReference type="GO" id="GO:0017004">
    <property type="term" value="P:cytochrome complex assembly"/>
    <property type="evidence" value="ECO:0007669"/>
    <property type="project" value="UniProtKB-KW"/>
</dbReference>
<evidence type="ECO:0000256" key="1">
    <source>
        <dbReference type="ARBA" id="ARBA00004141"/>
    </source>
</evidence>
<dbReference type="PANTHER" id="PTHR30071">
    <property type="entry name" value="HEME EXPORTER PROTEIN C"/>
    <property type="match status" value="1"/>
</dbReference>
<evidence type="ECO:0000256" key="3">
    <source>
        <dbReference type="ARBA" id="ARBA00022748"/>
    </source>
</evidence>
<accession>A0AA37KGS0</accession>
<evidence type="ECO:0000259" key="7">
    <source>
        <dbReference type="Pfam" id="PF01578"/>
    </source>
</evidence>
<dbReference type="GO" id="GO:0020037">
    <property type="term" value="F:heme binding"/>
    <property type="evidence" value="ECO:0007669"/>
    <property type="project" value="InterPro"/>
</dbReference>
<feature type="transmembrane region" description="Helical" evidence="6">
    <location>
        <begin position="675"/>
        <end position="695"/>
    </location>
</feature>
<sequence>MRQIQDSPSGYLSENYNYMKLLKRTAFSLLGILLLILTIATILEKIYGTDFVNEYIYSSVPFVILWGVTAITSLLYIIKSKLHRQPVIFLLHLSLLFILAGAFTTWIYGEQGTMRVRQGEQQTSFTDSKGISHQLPFSITLNQFEIIYYKGTLAPMDFISHISVADKDCHRQIQGKVSMNHIFSYQHYRFYQSGYSEDNEGSVFSVSHDPYGIGITYAGYTLLLLSTVFFFFSPQSRFRQLLKSPLLHRSLTVILLLFAFSLNSNFLKANSTSPKVLPREVAEHFGDLYILYNNRICPLQTFARDFTVKLYGSSSYKGLTPEEVLTGWLFYYDSWKNEPIIRIKSNEARKLLEIEGNYARLKDYISTINEYKLEKMMNHIRSGEQVTDKRGIEEADEKFNIINLVCTGAMMKIFPCRNIAGKTLEWYSQSDQLPQDMDNDKWVFIRKSMSYVNEMIVMKKYNDACLLLEKIKKYQQKECDGLLPADNKFKAEKIYNQFDYSKSVAMACICIGLICFIYYCHCMASQKRTSRKAIIILNILLWIVFTYLSAAICLRGYVSNHLPLSNGFETMQFMAWCTLLLTFLLQRKFAMLLPFGFLLCGLTLMVSMLGESNPQITQLMPVLQSPLLSIHVVVIMIAYSLLAFIMLNGVTAVILHQSQKECKEQIERLQIISQIILYPAIFLLAIGIFIGAVWANVSWGRYWGWDPKEVWALITMLVYALALHPRSLPWFHRTMFFHVFCITAFITVLITYFGVNFLLGGMHSYANG</sequence>
<feature type="transmembrane region" description="Helical" evidence="6">
    <location>
        <begin position="246"/>
        <end position="267"/>
    </location>
</feature>
<dbReference type="Pfam" id="PF01578">
    <property type="entry name" value="Cytochrom_C_asm"/>
    <property type="match status" value="1"/>
</dbReference>
<organism evidence="9 10">
    <name type="scientific">Phocaeicola dorei</name>
    <dbReference type="NCBI Taxonomy" id="357276"/>
    <lineage>
        <taxon>Bacteria</taxon>
        <taxon>Pseudomonadati</taxon>
        <taxon>Bacteroidota</taxon>
        <taxon>Bacteroidia</taxon>
        <taxon>Bacteroidales</taxon>
        <taxon>Bacteroidaceae</taxon>
        <taxon>Phocaeicola</taxon>
    </lineage>
</organism>
<dbReference type="GO" id="GO:0005886">
    <property type="term" value="C:plasma membrane"/>
    <property type="evidence" value="ECO:0007669"/>
    <property type="project" value="TreeGrafter"/>
</dbReference>
<feature type="transmembrane region" description="Helical" evidence="6">
    <location>
        <begin position="735"/>
        <end position="755"/>
    </location>
</feature>
<keyword evidence="4 6" id="KW-1133">Transmembrane helix</keyword>
<feature type="transmembrane region" description="Helical" evidence="6">
    <location>
        <begin position="503"/>
        <end position="521"/>
    </location>
</feature>
<dbReference type="InterPro" id="IPR007816">
    <property type="entry name" value="ResB-like_domain"/>
</dbReference>
<dbReference type="InterPro" id="IPR002541">
    <property type="entry name" value="Cyt_c_assembly"/>
</dbReference>
<evidence type="ECO:0000256" key="5">
    <source>
        <dbReference type="ARBA" id="ARBA00023136"/>
    </source>
</evidence>
<evidence type="ECO:0000256" key="4">
    <source>
        <dbReference type="ARBA" id="ARBA00022989"/>
    </source>
</evidence>
<feature type="domain" description="ResB-like" evidence="8">
    <location>
        <begin position="89"/>
        <end position="199"/>
    </location>
</feature>
<feature type="domain" description="Cytochrome c assembly protein" evidence="7">
    <location>
        <begin position="565"/>
        <end position="763"/>
    </location>
</feature>
<dbReference type="PANTHER" id="PTHR30071:SF1">
    <property type="entry name" value="CYTOCHROME B_B6 PROTEIN-RELATED"/>
    <property type="match status" value="1"/>
</dbReference>
<evidence type="ECO:0000313" key="10">
    <source>
        <dbReference type="Proteomes" id="UP001055104"/>
    </source>
</evidence>
<keyword evidence="2 6" id="KW-0812">Transmembrane</keyword>
<feature type="transmembrane region" description="Helical" evidence="6">
    <location>
        <begin position="21"/>
        <end position="43"/>
    </location>
</feature>
<evidence type="ECO:0000259" key="8">
    <source>
        <dbReference type="Pfam" id="PF05140"/>
    </source>
</evidence>
<name>A0AA37KGS0_9BACT</name>
<dbReference type="Pfam" id="PF05140">
    <property type="entry name" value="ResB"/>
    <property type="match status" value="1"/>
</dbReference>
<evidence type="ECO:0000313" key="9">
    <source>
        <dbReference type="EMBL" id="GKH82340.1"/>
    </source>
</evidence>
<feature type="transmembrane region" description="Helical" evidence="6">
    <location>
        <begin position="211"/>
        <end position="234"/>
    </location>
</feature>
<feature type="transmembrane region" description="Helical" evidence="6">
    <location>
        <begin position="592"/>
        <end position="610"/>
    </location>
</feature>